<evidence type="ECO:0000313" key="3">
    <source>
        <dbReference type="Proteomes" id="UP000261600"/>
    </source>
</evidence>
<organism evidence="2 3">
    <name type="scientific">Monopterus albus</name>
    <name type="common">Swamp eel</name>
    <dbReference type="NCBI Taxonomy" id="43700"/>
    <lineage>
        <taxon>Eukaryota</taxon>
        <taxon>Metazoa</taxon>
        <taxon>Chordata</taxon>
        <taxon>Craniata</taxon>
        <taxon>Vertebrata</taxon>
        <taxon>Euteleostomi</taxon>
        <taxon>Actinopterygii</taxon>
        <taxon>Neopterygii</taxon>
        <taxon>Teleostei</taxon>
        <taxon>Neoteleostei</taxon>
        <taxon>Acanthomorphata</taxon>
        <taxon>Anabantaria</taxon>
        <taxon>Synbranchiformes</taxon>
        <taxon>Synbranchidae</taxon>
        <taxon>Monopterus</taxon>
    </lineage>
</organism>
<evidence type="ECO:0000313" key="2">
    <source>
        <dbReference type="Ensembl" id="ENSMALP00000015569.1"/>
    </source>
</evidence>
<keyword evidence="3" id="KW-1185">Reference proteome</keyword>
<accession>A0A3Q3J9X2</accession>
<dbReference type="Proteomes" id="UP000261600">
    <property type="component" value="Unplaced"/>
</dbReference>
<evidence type="ECO:0000256" key="1">
    <source>
        <dbReference type="SAM" id="MobiDB-lite"/>
    </source>
</evidence>
<dbReference type="AlphaFoldDB" id="A0A3Q3J9X2"/>
<reference evidence="2" key="1">
    <citation type="submission" date="2025-08" db="UniProtKB">
        <authorList>
            <consortium name="Ensembl"/>
        </authorList>
    </citation>
    <scope>IDENTIFICATION</scope>
</reference>
<feature type="region of interest" description="Disordered" evidence="1">
    <location>
        <begin position="32"/>
        <end position="124"/>
    </location>
</feature>
<dbReference type="Pfam" id="PF15720">
    <property type="entry name" value="DUF4675"/>
    <property type="match status" value="1"/>
</dbReference>
<name>A0A3Q3J9X2_MONAL</name>
<feature type="compositionally biased region" description="Polar residues" evidence="1">
    <location>
        <begin position="50"/>
        <end position="74"/>
    </location>
</feature>
<dbReference type="STRING" id="43700.ENSMALP00000015569"/>
<proteinExistence type="predicted"/>
<dbReference type="Ensembl" id="ENSMALT00000015883.1">
    <property type="protein sequence ID" value="ENSMALP00000015569.1"/>
    <property type="gene ID" value="ENSMALG00000010935.1"/>
</dbReference>
<sequence length="148" mass="16487">MKTLKTTWTIHLNAEKGYSFTLSPLFQFDRQAPGRISTSPTLRRMRSTRRPLTSQDSVRMGSTQEEPSSAITPSPVSPPSPAHRVKSPLAASSHSDGEIYHGGQPISSSSQQRTRSLRSKTFDQDSTSTRQECSYCPCNYFLALCLFQ</sequence>
<protein>
    <submittedName>
        <fullName evidence="2">Uncharacterized protein</fullName>
    </submittedName>
</protein>
<reference evidence="2" key="2">
    <citation type="submission" date="2025-09" db="UniProtKB">
        <authorList>
            <consortium name="Ensembl"/>
        </authorList>
    </citation>
    <scope>IDENTIFICATION</scope>
</reference>